<protein>
    <submittedName>
        <fullName evidence="2">Uncharacterized protein</fullName>
    </submittedName>
</protein>
<comment type="caution">
    <text evidence="2">The sequence shown here is derived from an EMBL/GenBank/DDBJ whole genome shotgun (WGS) entry which is preliminary data.</text>
</comment>
<dbReference type="Proteomes" id="UP001596220">
    <property type="component" value="Unassembled WGS sequence"/>
</dbReference>
<feature type="compositionally biased region" description="Pro residues" evidence="1">
    <location>
        <begin position="45"/>
        <end position="68"/>
    </location>
</feature>
<keyword evidence="3" id="KW-1185">Reference proteome</keyword>
<dbReference type="RefSeq" id="WP_380633421.1">
    <property type="nucleotide sequence ID" value="NZ_JBHSQO010000004.1"/>
</dbReference>
<feature type="region of interest" description="Disordered" evidence="1">
    <location>
        <begin position="42"/>
        <end position="108"/>
    </location>
</feature>
<dbReference type="EMBL" id="JBHSQO010000004">
    <property type="protein sequence ID" value="MFC6088695.1"/>
    <property type="molecule type" value="Genomic_DNA"/>
</dbReference>
<sequence>MTLLRGGALAGVVLLAGVVAVGCADRGQGGAAPSVGVGLAAEPTAGPPVTRPPAAEPPAAPTSVPPTGPCQTRFEVAEAAPATTAPPPSTGSGRLPGDLPPNHADNNGWKRRAPLAPAAHAAAVAVAEELRPALERLCGQGDFARESALRVLKGTGRATGEVYARPFELPVTGTTPPAGVVYGVHLGDRACVIGSLSPGQVMIRVDGTTREGSCHEPSSH</sequence>
<evidence type="ECO:0000313" key="2">
    <source>
        <dbReference type="EMBL" id="MFC6088695.1"/>
    </source>
</evidence>
<organism evidence="2 3">
    <name type="scientific">Saccharothrix lopnurensis</name>
    <dbReference type="NCBI Taxonomy" id="1670621"/>
    <lineage>
        <taxon>Bacteria</taxon>
        <taxon>Bacillati</taxon>
        <taxon>Actinomycetota</taxon>
        <taxon>Actinomycetes</taxon>
        <taxon>Pseudonocardiales</taxon>
        <taxon>Pseudonocardiaceae</taxon>
        <taxon>Saccharothrix</taxon>
    </lineage>
</organism>
<evidence type="ECO:0000313" key="3">
    <source>
        <dbReference type="Proteomes" id="UP001596220"/>
    </source>
</evidence>
<proteinExistence type="predicted"/>
<accession>A0ABW1P012</accession>
<gene>
    <name evidence="2" type="ORF">ACFP3R_05375</name>
</gene>
<reference evidence="3" key="1">
    <citation type="journal article" date="2019" name="Int. J. Syst. Evol. Microbiol.">
        <title>The Global Catalogue of Microorganisms (GCM) 10K type strain sequencing project: providing services to taxonomists for standard genome sequencing and annotation.</title>
        <authorList>
            <consortium name="The Broad Institute Genomics Platform"/>
            <consortium name="The Broad Institute Genome Sequencing Center for Infectious Disease"/>
            <person name="Wu L."/>
            <person name="Ma J."/>
        </authorList>
    </citation>
    <scope>NUCLEOTIDE SEQUENCE [LARGE SCALE GENOMIC DNA]</scope>
    <source>
        <strain evidence="3">CGMCC 4.7246</strain>
    </source>
</reference>
<name>A0ABW1P012_9PSEU</name>
<evidence type="ECO:0000256" key="1">
    <source>
        <dbReference type="SAM" id="MobiDB-lite"/>
    </source>
</evidence>
<dbReference type="PROSITE" id="PS51257">
    <property type="entry name" value="PROKAR_LIPOPROTEIN"/>
    <property type="match status" value="1"/>
</dbReference>